<keyword evidence="3" id="KW-1185">Reference proteome</keyword>
<name>A0A398CUN5_9BACL</name>
<evidence type="ECO:0000313" key="3">
    <source>
        <dbReference type="Proteomes" id="UP000266340"/>
    </source>
</evidence>
<dbReference type="Proteomes" id="UP000266340">
    <property type="component" value="Unassembled WGS sequence"/>
</dbReference>
<proteinExistence type="predicted"/>
<comment type="caution">
    <text evidence="2">The sequence shown here is derived from an EMBL/GenBank/DDBJ whole genome shotgun (WGS) entry which is preliminary data.</text>
</comment>
<dbReference type="GO" id="GO:0016020">
    <property type="term" value="C:membrane"/>
    <property type="evidence" value="ECO:0007669"/>
    <property type="project" value="InterPro"/>
</dbReference>
<dbReference type="Pfam" id="PF03323">
    <property type="entry name" value="GerA"/>
    <property type="match status" value="1"/>
</dbReference>
<dbReference type="AlphaFoldDB" id="A0A398CUN5"/>
<dbReference type="RefSeq" id="WP_119150742.1">
    <property type="nucleotide sequence ID" value="NZ_QXJM01000039.1"/>
</dbReference>
<evidence type="ECO:0000256" key="1">
    <source>
        <dbReference type="ARBA" id="ARBA00023136"/>
    </source>
</evidence>
<dbReference type="GO" id="GO:0009847">
    <property type="term" value="P:spore germination"/>
    <property type="evidence" value="ECO:0007669"/>
    <property type="project" value="InterPro"/>
</dbReference>
<organism evidence="2 3">
    <name type="scientific">Cohnella faecalis</name>
    <dbReference type="NCBI Taxonomy" id="2315694"/>
    <lineage>
        <taxon>Bacteria</taxon>
        <taxon>Bacillati</taxon>
        <taxon>Bacillota</taxon>
        <taxon>Bacilli</taxon>
        <taxon>Bacillales</taxon>
        <taxon>Paenibacillaceae</taxon>
        <taxon>Cohnella</taxon>
    </lineage>
</organism>
<keyword evidence="1" id="KW-0472">Membrane</keyword>
<dbReference type="InterPro" id="IPR004995">
    <property type="entry name" value="Spore_Ger"/>
</dbReference>
<sequence>MPKQVGAAVSIVGALVIGQAATSAELSPRLWSSSSPLQESPRS</sequence>
<dbReference type="EMBL" id="QXJM01000039">
    <property type="protein sequence ID" value="RIE02704.1"/>
    <property type="molecule type" value="Genomic_DNA"/>
</dbReference>
<protein>
    <submittedName>
        <fullName evidence="2">Uncharacterized protein</fullName>
    </submittedName>
</protein>
<accession>A0A398CUN5</accession>
<evidence type="ECO:0000313" key="2">
    <source>
        <dbReference type="EMBL" id="RIE02704.1"/>
    </source>
</evidence>
<gene>
    <name evidence="2" type="ORF">D3H35_18790</name>
</gene>
<reference evidence="2 3" key="1">
    <citation type="submission" date="2018-09" db="EMBL/GenBank/DDBJ databases">
        <title>Cohnella cavernae sp. nov., isolated from a karst cave.</title>
        <authorList>
            <person name="Zhu H."/>
        </authorList>
    </citation>
    <scope>NUCLEOTIDE SEQUENCE [LARGE SCALE GENOMIC DNA]</scope>
    <source>
        <strain evidence="2 3">K2E09-144</strain>
    </source>
</reference>